<dbReference type="SUPFAM" id="SSF52821">
    <property type="entry name" value="Rhodanese/Cell cycle control phosphatase"/>
    <property type="match status" value="1"/>
</dbReference>
<feature type="domain" description="Rhodanese" evidence="2">
    <location>
        <begin position="50"/>
        <end position="141"/>
    </location>
</feature>
<gene>
    <name evidence="3" type="ORF">J3U76_08290</name>
</gene>
<dbReference type="Pfam" id="PF00581">
    <property type="entry name" value="Rhodanese"/>
    <property type="match status" value="1"/>
</dbReference>
<feature type="transmembrane region" description="Helical" evidence="1">
    <location>
        <begin position="12"/>
        <end position="32"/>
    </location>
</feature>
<dbReference type="InterPro" id="IPR050229">
    <property type="entry name" value="GlpE_sulfurtransferase"/>
</dbReference>
<dbReference type="PANTHER" id="PTHR43031:SF18">
    <property type="entry name" value="RHODANESE-RELATED SULFURTRANSFERASES"/>
    <property type="match status" value="1"/>
</dbReference>
<evidence type="ECO:0000256" key="1">
    <source>
        <dbReference type="SAM" id="Phobius"/>
    </source>
</evidence>
<dbReference type="SMART" id="SM00450">
    <property type="entry name" value="RHOD"/>
    <property type="match status" value="1"/>
</dbReference>
<dbReference type="Gene3D" id="3.40.250.10">
    <property type="entry name" value="Rhodanese-like domain"/>
    <property type="match status" value="1"/>
</dbReference>
<dbReference type="PROSITE" id="PS50206">
    <property type="entry name" value="RHODANESE_3"/>
    <property type="match status" value="1"/>
</dbReference>
<dbReference type="Proteomes" id="UP000664882">
    <property type="component" value="Unassembled WGS sequence"/>
</dbReference>
<comment type="caution">
    <text evidence="3">The sequence shown here is derived from an EMBL/GenBank/DDBJ whole genome shotgun (WGS) entry which is preliminary data.</text>
</comment>
<keyword evidence="1" id="KW-0472">Membrane</keyword>
<dbReference type="InterPro" id="IPR036873">
    <property type="entry name" value="Rhodanese-like_dom_sf"/>
</dbReference>
<sequence>MQEYLDFFTDSPMLVIVWFGLVVAIIAMSIMAKLSKVTVLSTQEAVTLINKQEGVVIDIRGAEDFRKGHIANAINVPASQLKENNLNLIKKYQGKPVLLVCETGVTTASVGRLLSKGGFAQVNTLRGGMTEWRTQNLPVTKR</sequence>
<reference evidence="3 4" key="1">
    <citation type="submission" date="2021-03" db="EMBL/GenBank/DDBJ databases">
        <title>Oceanisphaera sp. nov., isolated from the intestine.</title>
        <authorList>
            <person name="Zhao L.-H."/>
            <person name="Shi L.-F."/>
        </authorList>
    </citation>
    <scope>NUCLEOTIDE SEQUENCE [LARGE SCALE GENOMIC DNA]</scope>
    <source>
        <strain evidence="3 4">DM8</strain>
    </source>
</reference>
<keyword evidence="1" id="KW-0812">Transmembrane</keyword>
<dbReference type="CDD" id="cd00158">
    <property type="entry name" value="RHOD"/>
    <property type="match status" value="1"/>
</dbReference>
<dbReference type="InterPro" id="IPR001763">
    <property type="entry name" value="Rhodanese-like_dom"/>
</dbReference>
<protein>
    <submittedName>
        <fullName evidence="3">Rhodanese-like domain-containing protein</fullName>
    </submittedName>
</protein>
<accession>A0ABS3NGB3</accession>
<keyword evidence="4" id="KW-1185">Reference proteome</keyword>
<evidence type="ECO:0000313" key="4">
    <source>
        <dbReference type="Proteomes" id="UP000664882"/>
    </source>
</evidence>
<keyword evidence="1" id="KW-1133">Transmembrane helix</keyword>
<name>A0ABS3NGB3_9GAMM</name>
<dbReference type="EMBL" id="JAGDFX010000008">
    <property type="protein sequence ID" value="MBO1519623.1"/>
    <property type="molecule type" value="Genomic_DNA"/>
</dbReference>
<dbReference type="PANTHER" id="PTHR43031">
    <property type="entry name" value="FAD-DEPENDENT OXIDOREDUCTASE"/>
    <property type="match status" value="1"/>
</dbReference>
<evidence type="ECO:0000313" key="3">
    <source>
        <dbReference type="EMBL" id="MBO1519623.1"/>
    </source>
</evidence>
<dbReference type="RefSeq" id="WP_208005499.1">
    <property type="nucleotide sequence ID" value="NZ_JAGDFX010000008.1"/>
</dbReference>
<proteinExistence type="predicted"/>
<evidence type="ECO:0000259" key="2">
    <source>
        <dbReference type="PROSITE" id="PS50206"/>
    </source>
</evidence>
<organism evidence="3 4">
    <name type="scientific">Oceanisphaera pacifica</name>
    <dbReference type="NCBI Taxonomy" id="2818389"/>
    <lineage>
        <taxon>Bacteria</taxon>
        <taxon>Pseudomonadati</taxon>
        <taxon>Pseudomonadota</taxon>
        <taxon>Gammaproteobacteria</taxon>
        <taxon>Aeromonadales</taxon>
        <taxon>Aeromonadaceae</taxon>
        <taxon>Oceanisphaera</taxon>
    </lineage>
</organism>